<proteinExistence type="inferred from homology"/>
<keyword evidence="10" id="KW-0479">Metal-binding</keyword>
<dbReference type="GO" id="GO:0140114">
    <property type="term" value="P:cellular detoxification of fluoride"/>
    <property type="evidence" value="ECO:0007669"/>
    <property type="project" value="UniProtKB-UniRule"/>
</dbReference>
<accession>A0A6I3SN46</accession>
<dbReference type="AlphaFoldDB" id="A0A6I3SN46"/>
<comment type="subcellular location">
    <subcellularLocation>
        <location evidence="1 10">Cell membrane</location>
        <topology evidence="1 10">Multi-pass membrane protein</topology>
    </subcellularLocation>
</comment>
<evidence type="ECO:0000313" key="11">
    <source>
        <dbReference type="EMBL" id="MTV50444.1"/>
    </source>
</evidence>
<dbReference type="NCBIfam" id="TIGR00494">
    <property type="entry name" value="crcB"/>
    <property type="match status" value="1"/>
</dbReference>
<keyword evidence="10" id="KW-0915">Sodium</keyword>
<comment type="activity regulation">
    <text evidence="10">Na(+) is not transported, but it plays an essential structural role and its presence is essential for fluoride channel function.</text>
</comment>
<dbReference type="GO" id="GO:0046872">
    <property type="term" value="F:metal ion binding"/>
    <property type="evidence" value="ECO:0007669"/>
    <property type="project" value="UniProtKB-KW"/>
</dbReference>
<feature type="transmembrane region" description="Helical" evidence="10">
    <location>
        <begin position="76"/>
        <end position="97"/>
    </location>
</feature>
<feature type="binding site" evidence="10">
    <location>
        <position position="84"/>
    </location>
    <ligand>
        <name>Na(+)</name>
        <dbReference type="ChEBI" id="CHEBI:29101"/>
        <note>structural</note>
    </ligand>
</feature>
<feature type="binding site" evidence="10">
    <location>
        <position position="87"/>
    </location>
    <ligand>
        <name>Na(+)</name>
        <dbReference type="ChEBI" id="CHEBI:29101"/>
        <note>structural</note>
    </ligand>
</feature>
<reference evidence="11 12" key="1">
    <citation type="submission" date="2019-11" db="EMBL/GenBank/DDBJ databases">
        <title>Whole-genome sequence of a the green, strictly anaerobic photosynthetic bacterium Heliobacillus mobilis DSM 6151.</title>
        <authorList>
            <person name="Kyndt J.A."/>
            <person name="Meyer T.E."/>
        </authorList>
    </citation>
    <scope>NUCLEOTIDE SEQUENCE [LARGE SCALE GENOMIC DNA]</scope>
    <source>
        <strain evidence="11 12">DSM 6151</strain>
    </source>
</reference>
<evidence type="ECO:0000256" key="4">
    <source>
        <dbReference type="ARBA" id="ARBA00022989"/>
    </source>
</evidence>
<evidence type="ECO:0000256" key="1">
    <source>
        <dbReference type="ARBA" id="ARBA00004651"/>
    </source>
</evidence>
<keyword evidence="10" id="KW-0406">Ion transport</keyword>
<keyword evidence="5 10" id="KW-0472">Membrane</keyword>
<evidence type="ECO:0000256" key="8">
    <source>
        <dbReference type="ARBA" id="ARBA00035585"/>
    </source>
</evidence>
<comment type="caution">
    <text evidence="11">The sequence shown here is derived from an EMBL/GenBank/DDBJ whole genome shotgun (WGS) entry which is preliminary data.</text>
</comment>
<dbReference type="Proteomes" id="UP000430670">
    <property type="component" value="Unassembled WGS sequence"/>
</dbReference>
<keyword evidence="6 10" id="KW-0407">Ion channel</keyword>
<keyword evidence="3 10" id="KW-0812">Transmembrane</keyword>
<feature type="transmembrane region" description="Helical" evidence="10">
    <location>
        <begin position="7"/>
        <end position="24"/>
    </location>
</feature>
<feature type="transmembrane region" description="Helical" evidence="10">
    <location>
        <begin position="109"/>
        <end position="130"/>
    </location>
</feature>
<evidence type="ECO:0000256" key="9">
    <source>
        <dbReference type="ARBA" id="ARBA00049940"/>
    </source>
</evidence>
<protein>
    <recommendedName>
        <fullName evidence="10">Fluoride-specific ion channel FluC</fullName>
    </recommendedName>
</protein>
<organism evidence="11 12">
    <name type="scientific">Heliobacterium mobile</name>
    <name type="common">Heliobacillus mobilis</name>
    <dbReference type="NCBI Taxonomy" id="28064"/>
    <lineage>
        <taxon>Bacteria</taxon>
        <taxon>Bacillati</taxon>
        <taxon>Bacillota</taxon>
        <taxon>Clostridia</taxon>
        <taxon>Eubacteriales</taxon>
        <taxon>Heliobacteriaceae</taxon>
        <taxon>Heliobacterium</taxon>
    </lineage>
</organism>
<evidence type="ECO:0000256" key="5">
    <source>
        <dbReference type="ARBA" id="ARBA00023136"/>
    </source>
</evidence>
<evidence type="ECO:0000256" key="3">
    <source>
        <dbReference type="ARBA" id="ARBA00022692"/>
    </source>
</evidence>
<dbReference type="EMBL" id="WNKU01000025">
    <property type="protein sequence ID" value="MTV50444.1"/>
    <property type="molecule type" value="Genomic_DNA"/>
</dbReference>
<dbReference type="GO" id="GO:0005886">
    <property type="term" value="C:plasma membrane"/>
    <property type="evidence" value="ECO:0007669"/>
    <property type="project" value="UniProtKB-SubCell"/>
</dbReference>
<dbReference type="HAMAP" id="MF_00454">
    <property type="entry name" value="FluC"/>
    <property type="match status" value="1"/>
</dbReference>
<evidence type="ECO:0000256" key="6">
    <source>
        <dbReference type="ARBA" id="ARBA00023303"/>
    </source>
</evidence>
<keyword evidence="2 10" id="KW-1003">Cell membrane</keyword>
<evidence type="ECO:0000256" key="2">
    <source>
        <dbReference type="ARBA" id="ARBA00022475"/>
    </source>
</evidence>
<keyword evidence="4 10" id="KW-1133">Transmembrane helix</keyword>
<dbReference type="Pfam" id="PF02537">
    <property type="entry name" value="CRCB"/>
    <property type="match status" value="1"/>
</dbReference>
<evidence type="ECO:0000256" key="7">
    <source>
        <dbReference type="ARBA" id="ARBA00035120"/>
    </source>
</evidence>
<dbReference type="PANTHER" id="PTHR28259">
    <property type="entry name" value="FLUORIDE EXPORT PROTEIN 1-RELATED"/>
    <property type="match status" value="1"/>
</dbReference>
<dbReference type="GO" id="GO:0062054">
    <property type="term" value="F:fluoride channel activity"/>
    <property type="evidence" value="ECO:0007669"/>
    <property type="project" value="UniProtKB-UniRule"/>
</dbReference>
<keyword evidence="10" id="KW-0813">Transport</keyword>
<sequence length="144" mass="15862">MERIWTLTMNYLSVALGGFIGAILRYEIGQFFLPAVQEGGGFPWGTLMINLTGCFALSLFLTLTLEFISVDPNIRLGVSTGFLGAYTTFSTFALESIKLLQQTQYWDFGIYLFSSVFLGIAMSAFGLFTARTLANYQRGKASAS</sequence>
<comment type="similarity">
    <text evidence="7 10">Belongs to the fluoride channel Fluc/FEX (TC 1.A.43) family.</text>
</comment>
<dbReference type="OrthoDB" id="9815830at2"/>
<comment type="catalytic activity">
    <reaction evidence="8">
        <text>fluoride(in) = fluoride(out)</text>
        <dbReference type="Rhea" id="RHEA:76159"/>
        <dbReference type="ChEBI" id="CHEBI:17051"/>
    </reaction>
    <physiologicalReaction direction="left-to-right" evidence="8">
        <dbReference type="Rhea" id="RHEA:76160"/>
    </physiologicalReaction>
</comment>
<feature type="transmembrane region" description="Helical" evidence="10">
    <location>
        <begin position="44"/>
        <end position="64"/>
    </location>
</feature>
<keyword evidence="12" id="KW-1185">Reference proteome</keyword>
<comment type="function">
    <text evidence="9 10">Fluoride-specific ion channel. Important for reducing fluoride concentration in the cell, thus reducing its toxicity.</text>
</comment>
<dbReference type="InterPro" id="IPR003691">
    <property type="entry name" value="FluC"/>
</dbReference>
<dbReference type="PANTHER" id="PTHR28259:SF1">
    <property type="entry name" value="FLUORIDE EXPORT PROTEIN 1-RELATED"/>
    <property type="match status" value="1"/>
</dbReference>
<evidence type="ECO:0000313" key="12">
    <source>
        <dbReference type="Proteomes" id="UP000430670"/>
    </source>
</evidence>
<evidence type="ECO:0000256" key="10">
    <source>
        <dbReference type="HAMAP-Rule" id="MF_00454"/>
    </source>
</evidence>
<name>A0A6I3SN46_HELMO</name>
<gene>
    <name evidence="10 11" type="primary">crcB</name>
    <name evidence="10" type="synonym">fluC</name>
    <name evidence="11" type="ORF">GJ688_15905</name>
</gene>